<sequence>MDRGVTILDGEGAFTKKEKKVVMVAFKRRQIVAIKRIVRDCDPKAFVIVYQAYEVLGEGFGEHSEKSL</sequence>
<dbReference type="PANTHER" id="PTHR33545:SF5">
    <property type="entry name" value="UPF0750 MEMBRANE PROTEIN YITT"/>
    <property type="match status" value="1"/>
</dbReference>
<evidence type="ECO:0000256" key="4">
    <source>
        <dbReference type="ARBA" id="ARBA00022989"/>
    </source>
</evidence>
<evidence type="ECO:0000256" key="2">
    <source>
        <dbReference type="ARBA" id="ARBA00022475"/>
    </source>
</evidence>
<accession>A0A645J268</accession>
<dbReference type="AlphaFoldDB" id="A0A645J268"/>
<dbReference type="EMBL" id="VSSQ01128610">
    <property type="protein sequence ID" value="MPN57270.1"/>
    <property type="molecule type" value="Genomic_DNA"/>
</dbReference>
<dbReference type="CDD" id="cd16380">
    <property type="entry name" value="YitT_C"/>
    <property type="match status" value="1"/>
</dbReference>
<reference evidence="7" key="1">
    <citation type="submission" date="2019-08" db="EMBL/GenBank/DDBJ databases">
        <authorList>
            <person name="Kucharzyk K."/>
            <person name="Murdoch R.W."/>
            <person name="Higgins S."/>
            <person name="Loffler F."/>
        </authorList>
    </citation>
    <scope>NUCLEOTIDE SEQUENCE</scope>
</reference>
<feature type="domain" description="DUF2179" evidence="6">
    <location>
        <begin position="3"/>
        <end position="57"/>
    </location>
</feature>
<evidence type="ECO:0000259" key="6">
    <source>
        <dbReference type="Pfam" id="PF10035"/>
    </source>
</evidence>
<proteinExistence type="predicted"/>
<dbReference type="Pfam" id="PF10035">
    <property type="entry name" value="DUF2179"/>
    <property type="match status" value="1"/>
</dbReference>
<protein>
    <recommendedName>
        <fullName evidence="6">DUF2179 domain-containing protein</fullName>
    </recommendedName>
</protein>
<evidence type="ECO:0000313" key="7">
    <source>
        <dbReference type="EMBL" id="MPN57270.1"/>
    </source>
</evidence>
<dbReference type="InterPro" id="IPR015867">
    <property type="entry name" value="N-reg_PII/ATP_PRibTrfase_C"/>
</dbReference>
<gene>
    <name evidence="7" type="ORF">SDC9_204964</name>
</gene>
<keyword evidence="2" id="KW-1003">Cell membrane</keyword>
<evidence type="ECO:0000256" key="1">
    <source>
        <dbReference type="ARBA" id="ARBA00004651"/>
    </source>
</evidence>
<keyword evidence="3" id="KW-0812">Transmembrane</keyword>
<dbReference type="InterPro" id="IPR019264">
    <property type="entry name" value="DUF2179"/>
</dbReference>
<keyword evidence="4" id="KW-1133">Transmembrane helix</keyword>
<comment type="caution">
    <text evidence="7">The sequence shown here is derived from an EMBL/GenBank/DDBJ whole genome shotgun (WGS) entry which is preliminary data.</text>
</comment>
<organism evidence="7">
    <name type="scientific">bioreactor metagenome</name>
    <dbReference type="NCBI Taxonomy" id="1076179"/>
    <lineage>
        <taxon>unclassified sequences</taxon>
        <taxon>metagenomes</taxon>
        <taxon>ecological metagenomes</taxon>
    </lineage>
</organism>
<dbReference type="Gene3D" id="3.30.70.120">
    <property type="match status" value="1"/>
</dbReference>
<dbReference type="PANTHER" id="PTHR33545">
    <property type="entry name" value="UPF0750 MEMBRANE PROTEIN YITT-RELATED"/>
    <property type="match status" value="1"/>
</dbReference>
<name>A0A645J268_9ZZZZ</name>
<dbReference type="GO" id="GO:0005886">
    <property type="term" value="C:plasma membrane"/>
    <property type="evidence" value="ECO:0007669"/>
    <property type="project" value="UniProtKB-SubCell"/>
</dbReference>
<comment type="subcellular location">
    <subcellularLocation>
        <location evidence="1">Cell membrane</location>
        <topology evidence="1">Multi-pass membrane protein</topology>
    </subcellularLocation>
</comment>
<dbReference type="InterPro" id="IPR051461">
    <property type="entry name" value="UPF0750_membrane"/>
</dbReference>
<keyword evidence="5" id="KW-0472">Membrane</keyword>
<evidence type="ECO:0000256" key="3">
    <source>
        <dbReference type="ARBA" id="ARBA00022692"/>
    </source>
</evidence>
<evidence type="ECO:0000256" key="5">
    <source>
        <dbReference type="ARBA" id="ARBA00023136"/>
    </source>
</evidence>